<dbReference type="InterPro" id="IPR021617">
    <property type="entry name" value="DUF3231"/>
</dbReference>
<evidence type="ECO:0000313" key="2">
    <source>
        <dbReference type="Proteomes" id="UP000199516"/>
    </source>
</evidence>
<dbReference type="AlphaFoldDB" id="A0A1I2FG54"/>
<dbReference type="EMBL" id="FONT01000012">
    <property type="protein sequence ID" value="SFF04392.1"/>
    <property type="molecule type" value="Genomic_DNA"/>
</dbReference>
<reference evidence="1 2" key="1">
    <citation type="submission" date="2016-10" db="EMBL/GenBank/DDBJ databases">
        <authorList>
            <person name="de Groot N.N."/>
        </authorList>
    </citation>
    <scope>NUCLEOTIDE SEQUENCE [LARGE SCALE GENOMIC DNA]</scope>
    <source>
        <strain evidence="1 2">DSM 23995</strain>
    </source>
</reference>
<dbReference type="RefSeq" id="WP_177194849.1">
    <property type="nucleotide sequence ID" value="NZ_FONT01000012.1"/>
</dbReference>
<keyword evidence="2" id="KW-1185">Reference proteome</keyword>
<sequence>METTDSKRQIALTSAEISNLWTTYMNNSMAQCVLNYFIHSVEDQEIREIVTYSLDISTTLLDKIQNIFAQENFPIPVGFTENDVNIHASRLFSDELIINYIDQMAKSGFIAYGLSTGLSSRLDIQDLFNEAIDMNQKANKKTKEVLLNKGLHIRPPSLAPPKEVDFVEHQSFLTGWFGRRKPLLAVEIMNIFHNLQTNSIGKAVITGFAQTAQTEDTRDYFQRGKEIASKHVKIFQSLLTKEDIPAPQTWDDDVLPSTDPPFSDKLMMFHVSMLSATGMGNYGASLSSSTRRDLATHYTRLLAEAGRYAEDGANITIKHGWMEQPPQSVNSDDIIKRK</sequence>
<dbReference type="Proteomes" id="UP000199516">
    <property type="component" value="Unassembled WGS sequence"/>
</dbReference>
<evidence type="ECO:0000313" key="1">
    <source>
        <dbReference type="EMBL" id="SFF04392.1"/>
    </source>
</evidence>
<dbReference type="Pfam" id="PF11553">
    <property type="entry name" value="DUF3231"/>
    <property type="match status" value="2"/>
</dbReference>
<organism evidence="1 2">
    <name type="scientific">Alteribacillus iranensis</name>
    <dbReference type="NCBI Taxonomy" id="930128"/>
    <lineage>
        <taxon>Bacteria</taxon>
        <taxon>Bacillati</taxon>
        <taxon>Bacillota</taxon>
        <taxon>Bacilli</taxon>
        <taxon>Bacillales</taxon>
        <taxon>Bacillaceae</taxon>
        <taxon>Alteribacillus</taxon>
    </lineage>
</organism>
<dbReference type="Gene3D" id="1.20.1260.10">
    <property type="match status" value="2"/>
</dbReference>
<dbReference type="InterPro" id="IPR012347">
    <property type="entry name" value="Ferritin-like"/>
</dbReference>
<accession>A0A1I2FG54</accession>
<gene>
    <name evidence="1" type="ORF">SAMN05192532_11210</name>
</gene>
<name>A0A1I2FG54_9BACI</name>
<proteinExistence type="predicted"/>
<protein>
    <recommendedName>
        <fullName evidence="3">DUF3231 family protein</fullName>
    </recommendedName>
</protein>
<evidence type="ECO:0008006" key="3">
    <source>
        <dbReference type="Google" id="ProtNLM"/>
    </source>
</evidence>